<dbReference type="InterPro" id="IPR017642">
    <property type="entry name" value="DNA_S_mod_DndB"/>
</dbReference>
<keyword evidence="1" id="KW-0614">Plasmid</keyword>
<dbReference type="EMBL" id="LR721753">
    <property type="protein sequence ID" value="VVV06906.1"/>
    <property type="molecule type" value="Genomic_DNA"/>
</dbReference>
<gene>
    <name evidence="1" type="ORF">AW0309160_04400</name>
</gene>
<dbReference type="NCBIfam" id="TIGR03187">
    <property type="entry name" value="DGQHR"/>
    <property type="match status" value="1"/>
</dbReference>
<evidence type="ECO:0000313" key="1">
    <source>
        <dbReference type="EMBL" id="VVV06906.1"/>
    </source>
</evidence>
<geneLocation type="plasmid" evidence="1">
    <name>pAWOD_2</name>
</geneLocation>
<name>A0A5Q4ZYG1_9GAMM</name>
<reference evidence="1" key="1">
    <citation type="submission" date="2019-09" db="EMBL/GenBank/DDBJ databases">
        <authorList>
            <person name="Hjerde E."/>
        </authorList>
    </citation>
    <scope>NUCLEOTIDE SEQUENCE [LARGE SCALE GENOMIC DNA]</scope>
    <source>
        <strain evidence="1">06/09/160</strain>
        <plasmid evidence="1">pAWOD_2</plasmid>
    </source>
</reference>
<proteinExistence type="predicted"/>
<dbReference type="InterPro" id="IPR017601">
    <property type="entry name" value="DGQHR-contain_dom"/>
</dbReference>
<evidence type="ECO:0008006" key="2">
    <source>
        <dbReference type="Google" id="ProtNLM"/>
    </source>
</evidence>
<organism evidence="1">
    <name type="scientific">Aliivibrio wodanis</name>
    <dbReference type="NCBI Taxonomy" id="80852"/>
    <lineage>
        <taxon>Bacteria</taxon>
        <taxon>Pseudomonadati</taxon>
        <taxon>Pseudomonadota</taxon>
        <taxon>Gammaproteobacteria</taxon>
        <taxon>Vibrionales</taxon>
        <taxon>Vibrionaceae</taxon>
        <taxon>Aliivibrio</taxon>
    </lineage>
</organism>
<protein>
    <recommendedName>
        <fullName evidence="2">DGQHR domain-containing protein</fullName>
    </recommendedName>
</protein>
<sequence length="393" mass="44559">MDTAQQLSFSQHKIVANDDLAFFAIQGKEGIGTTYLTKLSYQQCCDFLQIESEEIEELERLQRSADSSRVNGIRDYLVNRDNTVFPSLCLIVGAPAEVKQIDGMSSANGTSLVSINIPKDSDRLLIDGQGRRKGIELALAIKSHLSGHHIDVKIVFMPTTLIKESEKLVKQIFTDYHYALKKPTPSQSIYFDSEQTINNFAKELIKITDARGVPFSKAVATQRLKCGQIYTLANVVDFICIFMGVTKTEVNKILSNNEKYDFYLLQLSRYIELLYQHLPFEKFQNMQQKEWKRHTSEHVACCAIGLKALGYIGNSLLEDAAFTTDSELAEFNEDALKGLSKLPLNERNNPLWVRSEIYQSIEGKIKIIKSSERRLARVICSELRIQPSKTTIR</sequence>
<accession>A0A5Q4ZYG1</accession>
<dbReference type="RefSeq" id="WP_192957815.1">
    <property type="nucleotide sequence ID" value="NZ_LR721753.1"/>
</dbReference>
<dbReference type="Pfam" id="PF14072">
    <property type="entry name" value="DndB"/>
    <property type="match status" value="1"/>
</dbReference>
<dbReference type="AlphaFoldDB" id="A0A5Q4ZYG1"/>